<comment type="caution">
    <text evidence="2">The sequence shown here is derived from an EMBL/GenBank/DDBJ whole genome shotgun (WGS) entry which is preliminary data.</text>
</comment>
<dbReference type="EMBL" id="VORO01000106">
    <property type="protein sequence ID" value="TXD85965.1"/>
    <property type="molecule type" value="Genomic_DNA"/>
</dbReference>
<name>A0A5C6ZBA9_9FLAO</name>
<keyword evidence="1" id="KW-0472">Membrane</keyword>
<protein>
    <submittedName>
        <fullName evidence="2">Uncharacterized protein</fullName>
    </submittedName>
</protein>
<keyword evidence="3" id="KW-1185">Reference proteome</keyword>
<dbReference type="RefSeq" id="WP_147088594.1">
    <property type="nucleotide sequence ID" value="NZ_VORM01000097.1"/>
</dbReference>
<gene>
    <name evidence="2" type="ORF">ESY86_20700</name>
</gene>
<feature type="transmembrane region" description="Helical" evidence="1">
    <location>
        <begin position="56"/>
        <end position="81"/>
    </location>
</feature>
<sequence length="155" mass="17629">MIKLTKPLTIPFIALGIVLSLVFGVEYNCQGEEMFPIYYGSPFVFKEKSLGSSMEYFYSISGILLNVAIWSVIIALLRLAILKTLDLKSKSRILTKIYKGTVIILVVFSALNIGISYIGIGQGFKKGLNYWYMDLDKEAKDWGMECEGEWKFWIL</sequence>
<accession>A0A5C6ZBA9</accession>
<reference evidence="2 3" key="1">
    <citation type="submission" date="2019-08" db="EMBL/GenBank/DDBJ databases">
        <title>Genomes of Subsaximicrobium wynnwilliamsii strains.</title>
        <authorList>
            <person name="Bowman J.P."/>
        </authorList>
    </citation>
    <scope>NUCLEOTIDE SEQUENCE [LARGE SCALE GENOMIC DNA]</scope>
    <source>
        <strain evidence="2 3">2-80-2</strain>
    </source>
</reference>
<proteinExistence type="predicted"/>
<dbReference type="AlphaFoldDB" id="A0A5C6ZBA9"/>
<evidence type="ECO:0000256" key="1">
    <source>
        <dbReference type="SAM" id="Phobius"/>
    </source>
</evidence>
<evidence type="ECO:0000313" key="2">
    <source>
        <dbReference type="EMBL" id="TXD85965.1"/>
    </source>
</evidence>
<keyword evidence="1" id="KW-1133">Transmembrane helix</keyword>
<dbReference type="OrthoDB" id="1443649at2"/>
<dbReference type="Proteomes" id="UP000321578">
    <property type="component" value="Unassembled WGS sequence"/>
</dbReference>
<evidence type="ECO:0000313" key="3">
    <source>
        <dbReference type="Proteomes" id="UP000321578"/>
    </source>
</evidence>
<keyword evidence="1" id="KW-0812">Transmembrane</keyword>
<feature type="transmembrane region" description="Helical" evidence="1">
    <location>
        <begin position="102"/>
        <end position="124"/>
    </location>
</feature>
<organism evidence="2 3">
    <name type="scientific">Subsaximicrobium wynnwilliamsii</name>
    <dbReference type="NCBI Taxonomy" id="291179"/>
    <lineage>
        <taxon>Bacteria</taxon>
        <taxon>Pseudomonadati</taxon>
        <taxon>Bacteroidota</taxon>
        <taxon>Flavobacteriia</taxon>
        <taxon>Flavobacteriales</taxon>
        <taxon>Flavobacteriaceae</taxon>
        <taxon>Subsaximicrobium</taxon>
    </lineage>
</organism>